<sequence>MRELEIKRVLTEKRSSQRRAISGEEEKREMDLEWVKSLVEKDGGDSEFTVDSMPEKFIEPIVMQGLKIDHIERGRIVCSFTVPPRLVNNDNSLHAGATGALVDIVGSAVIFTVGATFTGVSVEINVSYFDCAYVGEEIEIECKALRVGKAVAVVSVDFRSKLTGKLIAQGRHSKYLAVHSKI</sequence>
<evidence type="ECO:0000256" key="11">
    <source>
        <dbReference type="ARBA" id="ARBA00023212"/>
    </source>
</evidence>
<evidence type="ECO:0000256" key="16">
    <source>
        <dbReference type="ARBA" id="ARBA00067273"/>
    </source>
</evidence>
<dbReference type="SUPFAM" id="SSF54637">
    <property type="entry name" value="Thioesterase/thiol ester dehydrase-isomerase"/>
    <property type="match status" value="1"/>
</dbReference>
<dbReference type="FunFam" id="3.10.129.10:FF:000021">
    <property type="entry name" value="Acyl-coenzyme A thioesterase 13"/>
    <property type="match status" value="1"/>
</dbReference>
<dbReference type="EMBL" id="JAVIJP010000081">
    <property type="protein sequence ID" value="KAL3618061.1"/>
    <property type="molecule type" value="Genomic_DNA"/>
</dbReference>
<evidence type="ECO:0000313" key="20">
    <source>
        <dbReference type="EMBL" id="KAL3618061.1"/>
    </source>
</evidence>
<comment type="subunit">
    <text evidence="15">Homotetramer. Interacts with PCTP.</text>
</comment>
<dbReference type="GO" id="GO:0016788">
    <property type="term" value="F:hydrolase activity, acting on ester bonds"/>
    <property type="evidence" value="ECO:0007669"/>
    <property type="project" value="UniProtKB-ARBA"/>
</dbReference>
<dbReference type="Pfam" id="PF03061">
    <property type="entry name" value="4HBT"/>
    <property type="match status" value="1"/>
</dbReference>
<dbReference type="InterPro" id="IPR006683">
    <property type="entry name" value="Thioestr_dom"/>
</dbReference>
<evidence type="ECO:0000256" key="5">
    <source>
        <dbReference type="ARBA" id="ARBA00008324"/>
    </source>
</evidence>
<evidence type="ECO:0000256" key="6">
    <source>
        <dbReference type="ARBA" id="ARBA00022490"/>
    </source>
</evidence>
<dbReference type="InterPro" id="IPR039298">
    <property type="entry name" value="ACOT13"/>
</dbReference>
<keyword evidence="8" id="KW-0007">Acetylation</keyword>
<evidence type="ECO:0000256" key="2">
    <source>
        <dbReference type="ARBA" id="ARBA00004173"/>
    </source>
</evidence>
<proteinExistence type="inferred from homology"/>
<name>A0ABD3BLQ5_9LAMI</name>
<evidence type="ECO:0000256" key="12">
    <source>
        <dbReference type="ARBA" id="ARBA00023242"/>
    </source>
</evidence>
<dbReference type="InterPro" id="IPR003736">
    <property type="entry name" value="PAAI_dom"/>
</dbReference>
<dbReference type="GO" id="GO:0005739">
    <property type="term" value="C:mitochondrion"/>
    <property type="evidence" value="ECO:0007669"/>
    <property type="project" value="UniProtKB-SubCell"/>
</dbReference>
<dbReference type="PANTHER" id="PTHR21660:SF47">
    <property type="entry name" value="F19P19.27 PROTEIN"/>
    <property type="match status" value="1"/>
</dbReference>
<evidence type="ECO:0000256" key="10">
    <source>
        <dbReference type="ARBA" id="ARBA00023128"/>
    </source>
</evidence>
<evidence type="ECO:0000256" key="1">
    <source>
        <dbReference type="ARBA" id="ARBA00004123"/>
    </source>
</evidence>
<evidence type="ECO:0000259" key="19">
    <source>
        <dbReference type="Pfam" id="PF03061"/>
    </source>
</evidence>
<comment type="subcellular location">
    <subcellularLocation>
        <location evidence="3">Cytoplasm</location>
        <location evidence="3">Cytoskeleton</location>
        <location evidence="3">Spindle</location>
    </subcellularLocation>
    <subcellularLocation>
        <location evidence="4">Cytoplasm</location>
        <location evidence="4">Cytosol</location>
    </subcellularLocation>
    <subcellularLocation>
        <location evidence="2">Mitochondrion</location>
    </subcellularLocation>
    <subcellularLocation>
        <location evidence="1">Nucleus</location>
    </subcellularLocation>
</comment>
<organism evidence="20 21">
    <name type="scientific">Castilleja foliolosa</name>
    <dbReference type="NCBI Taxonomy" id="1961234"/>
    <lineage>
        <taxon>Eukaryota</taxon>
        <taxon>Viridiplantae</taxon>
        <taxon>Streptophyta</taxon>
        <taxon>Embryophyta</taxon>
        <taxon>Tracheophyta</taxon>
        <taxon>Spermatophyta</taxon>
        <taxon>Magnoliopsida</taxon>
        <taxon>eudicotyledons</taxon>
        <taxon>Gunneridae</taxon>
        <taxon>Pentapetalae</taxon>
        <taxon>asterids</taxon>
        <taxon>lamiids</taxon>
        <taxon>Lamiales</taxon>
        <taxon>Orobanchaceae</taxon>
        <taxon>Pedicularideae</taxon>
        <taxon>Castillejinae</taxon>
        <taxon>Castilleja</taxon>
    </lineage>
</organism>
<evidence type="ECO:0000256" key="17">
    <source>
        <dbReference type="ARBA" id="ARBA00081533"/>
    </source>
</evidence>
<evidence type="ECO:0000256" key="8">
    <source>
        <dbReference type="ARBA" id="ARBA00022990"/>
    </source>
</evidence>
<comment type="catalytic activity">
    <reaction evidence="13">
        <text>a fatty acyl-CoA + H2O = a fatty acid + CoA + H(+)</text>
        <dbReference type="Rhea" id="RHEA:16781"/>
        <dbReference type="ChEBI" id="CHEBI:15377"/>
        <dbReference type="ChEBI" id="CHEBI:15378"/>
        <dbReference type="ChEBI" id="CHEBI:28868"/>
        <dbReference type="ChEBI" id="CHEBI:57287"/>
        <dbReference type="ChEBI" id="CHEBI:77636"/>
    </reaction>
    <physiologicalReaction direction="left-to-right" evidence="13">
        <dbReference type="Rhea" id="RHEA:16782"/>
    </physiologicalReaction>
</comment>
<keyword evidence="11" id="KW-0206">Cytoskeleton</keyword>
<dbReference type="NCBIfam" id="TIGR00369">
    <property type="entry name" value="unchar_dom_1"/>
    <property type="match status" value="1"/>
</dbReference>
<comment type="similarity">
    <text evidence="5">Belongs to the thioesterase PaaI family.</text>
</comment>
<keyword evidence="6" id="KW-0963">Cytoplasm</keyword>
<comment type="function">
    <text evidence="14">Catalyzes the hydrolysis of acyl-CoAs into free fatty acids and coenzyme A (CoASH), regulating their respective intracellular levels. Has acyl-CoA thioesterase activity towards medium (C12) and long-chain (C18) fatty acyl-CoA substrates. Can also hydrolyze 3-hydroxyphenylacetyl-CoA and 3,4-dihydroxyphenylacetyl-CoA (in vitro). May play a role in controlling adaptive thermogenesis.</text>
</comment>
<dbReference type="Proteomes" id="UP001632038">
    <property type="component" value="Unassembled WGS sequence"/>
</dbReference>
<keyword evidence="7" id="KW-0378">Hydrolase</keyword>
<dbReference type="GO" id="GO:0160215">
    <property type="term" value="F:deacylase activity"/>
    <property type="evidence" value="ECO:0007669"/>
    <property type="project" value="UniProtKB-ARBA"/>
</dbReference>
<dbReference type="GO" id="GO:0005634">
    <property type="term" value="C:nucleus"/>
    <property type="evidence" value="ECO:0007669"/>
    <property type="project" value="UniProtKB-SubCell"/>
</dbReference>
<feature type="domain" description="Thioesterase" evidence="19">
    <location>
        <begin position="92"/>
        <end position="161"/>
    </location>
</feature>
<gene>
    <name evidence="20" type="ORF">CASFOL_038382</name>
</gene>
<keyword evidence="10" id="KW-0496">Mitochondrion</keyword>
<dbReference type="GO" id="GO:0006629">
    <property type="term" value="P:lipid metabolic process"/>
    <property type="evidence" value="ECO:0007669"/>
    <property type="project" value="UniProtKB-KW"/>
</dbReference>
<keyword evidence="12" id="KW-0539">Nucleus</keyword>
<dbReference type="GO" id="GO:0005819">
    <property type="term" value="C:spindle"/>
    <property type="evidence" value="ECO:0007669"/>
    <property type="project" value="UniProtKB-SubCell"/>
</dbReference>
<dbReference type="PANTHER" id="PTHR21660">
    <property type="entry name" value="THIOESTERASE SUPERFAMILY MEMBER-RELATED"/>
    <property type="match status" value="1"/>
</dbReference>
<keyword evidence="21" id="KW-1185">Reference proteome</keyword>
<evidence type="ECO:0000313" key="21">
    <source>
        <dbReference type="Proteomes" id="UP001632038"/>
    </source>
</evidence>
<evidence type="ECO:0000256" key="14">
    <source>
        <dbReference type="ARBA" id="ARBA00058205"/>
    </source>
</evidence>
<evidence type="ECO:0000256" key="15">
    <source>
        <dbReference type="ARBA" id="ARBA00064709"/>
    </source>
</evidence>
<dbReference type="Gene3D" id="3.10.129.10">
    <property type="entry name" value="Hotdog Thioesterase"/>
    <property type="match status" value="1"/>
</dbReference>
<evidence type="ECO:0000256" key="4">
    <source>
        <dbReference type="ARBA" id="ARBA00004514"/>
    </source>
</evidence>
<keyword evidence="9" id="KW-0443">Lipid metabolism</keyword>
<dbReference type="InterPro" id="IPR029069">
    <property type="entry name" value="HotDog_dom_sf"/>
</dbReference>
<evidence type="ECO:0000256" key="3">
    <source>
        <dbReference type="ARBA" id="ARBA00004186"/>
    </source>
</evidence>
<accession>A0ABD3BLQ5</accession>
<dbReference type="GO" id="GO:0005829">
    <property type="term" value="C:cytosol"/>
    <property type="evidence" value="ECO:0007669"/>
    <property type="project" value="UniProtKB-SubCell"/>
</dbReference>
<dbReference type="AlphaFoldDB" id="A0ABD3BLQ5"/>
<comment type="caution">
    <text evidence="20">The sequence shown here is derived from an EMBL/GenBank/DDBJ whole genome shotgun (WGS) entry which is preliminary data.</text>
</comment>
<evidence type="ECO:0000256" key="18">
    <source>
        <dbReference type="ARBA" id="ARBA00083956"/>
    </source>
</evidence>
<dbReference type="CDD" id="cd03443">
    <property type="entry name" value="PaaI_thioesterase"/>
    <property type="match status" value="1"/>
</dbReference>
<evidence type="ECO:0000256" key="13">
    <source>
        <dbReference type="ARBA" id="ARBA00052976"/>
    </source>
</evidence>
<reference evidence="21" key="1">
    <citation type="journal article" date="2024" name="IScience">
        <title>Strigolactones Initiate the Formation of Haustorium-like Structures in Castilleja.</title>
        <authorList>
            <person name="Buerger M."/>
            <person name="Peterson D."/>
            <person name="Chory J."/>
        </authorList>
    </citation>
    <scope>NUCLEOTIDE SEQUENCE [LARGE SCALE GENOMIC DNA]</scope>
</reference>
<evidence type="ECO:0000256" key="7">
    <source>
        <dbReference type="ARBA" id="ARBA00022801"/>
    </source>
</evidence>
<protein>
    <recommendedName>
        <fullName evidence="16">Acyl-coenzyme A thioesterase 13</fullName>
    </recommendedName>
    <alternativeName>
        <fullName evidence="17">Hotdog-fold thioesterase superfamily member 2</fullName>
    </alternativeName>
    <alternativeName>
        <fullName evidence="18">Thioesterase superfamily member 2</fullName>
    </alternativeName>
</protein>
<evidence type="ECO:0000256" key="9">
    <source>
        <dbReference type="ARBA" id="ARBA00023098"/>
    </source>
</evidence>